<comment type="caution">
    <text evidence="2">The sequence shown here is derived from an EMBL/GenBank/DDBJ whole genome shotgun (WGS) entry which is preliminary data.</text>
</comment>
<evidence type="ECO:0000256" key="1">
    <source>
        <dbReference type="SAM" id="MobiDB-lite"/>
    </source>
</evidence>
<gene>
    <name evidence="2" type="ORF">BGZ80_004161</name>
</gene>
<dbReference type="AlphaFoldDB" id="A0A9P6N0D7"/>
<protein>
    <submittedName>
        <fullName evidence="2">Uncharacterized protein</fullName>
    </submittedName>
</protein>
<reference evidence="2" key="1">
    <citation type="journal article" date="2020" name="Fungal Divers.">
        <title>Resolving the Mortierellaceae phylogeny through synthesis of multi-gene phylogenetics and phylogenomics.</title>
        <authorList>
            <person name="Vandepol N."/>
            <person name="Liber J."/>
            <person name="Desiro A."/>
            <person name="Na H."/>
            <person name="Kennedy M."/>
            <person name="Barry K."/>
            <person name="Grigoriev I.V."/>
            <person name="Miller A.N."/>
            <person name="O'Donnell K."/>
            <person name="Stajich J.E."/>
            <person name="Bonito G."/>
        </authorList>
    </citation>
    <scope>NUCLEOTIDE SEQUENCE</scope>
    <source>
        <strain evidence="2">NRRL 2769</strain>
    </source>
</reference>
<feature type="region of interest" description="Disordered" evidence="1">
    <location>
        <begin position="1"/>
        <end position="74"/>
    </location>
</feature>
<name>A0A9P6N0D7_9FUNG</name>
<dbReference type="Proteomes" id="UP000703661">
    <property type="component" value="Unassembled WGS sequence"/>
</dbReference>
<accession>A0A9P6N0D7</accession>
<evidence type="ECO:0000313" key="2">
    <source>
        <dbReference type="EMBL" id="KAG0020460.1"/>
    </source>
</evidence>
<organism evidence="2 3">
    <name type="scientific">Entomortierella chlamydospora</name>
    <dbReference type="NCBI Taxonomy" id="101097"/>
    <lineage>
        <taxon>Eukaryota</taxon>
        <taxon>Fungi</taxon>
        <taxon>Fungi incertae sedis</taxon>
        <taxon>Mucoromycota</taxon>
        <taxon>Mortierellomycotina</taxon>
        <taxon>Mortierellomycetes</taxon>
        <taxon>Mortierellales</taxon>
        <taxon>Mortierellaceae</taxon>
        <taxon>Entomortierella</taxon>
    </lineage>
</organism>
<evidence type="ECO:0000313" key="3">
    <source>
        <dbReference type="Proteomes" id="UP000703661"/>
    </source>
</evidence>
<keyword evidence="3" id="KW-1185">Reference proteome</keyword>
<dbReference type="EMBL" id="JAAAID010000215">
    <property type="protein sequence ID" value="KAG0020460.1"/>
    <property type="molecule type" value="Genomic_DNA"/>
</dbReference>
<proteinExistence type="predicted"/>
<sequence length="192" mass="21132">MAPPKTKPTATVADTANFFKRGKKPTTTNRIITAKKSLATTTAAATQETNNTKSQHDSREYLGSSPKKQGKHSQNATIALIDQNYDEWEGLGTQAFDEIQSDDSWESRDISKHSEYKLFSEVTTPPSTIPAKRAISESKSVTSTLANGREMVRSIDNNILSFVKQGLDPPQDIKDLLLEKNTLNSSLFAGRV</sequence>